<dbReference type="SMART" id="SM00448">
    <property type="entry name" value="REC"/>
    <property type="match status" value="1"/>
</dbReference>
<dbReference type="CDD" id="cd17574">
    <property type="entry name" value="REC_OmpR"/>
    <property type="match status" value="1"/>
</dbReference>
<dbReference type="SUPFAM" id="SSF63829">
    <property type="entry name" value="Calcium-dependent phosphotriesterase"/>
    <property type="match status" value="1"/>
</dbReference>
<feature type="domain" description="Response regulatory" evidence="11">
    <location>
        <begin position="1064"/>
        <end position="1180"/>
    </location>
</feature>
<feature type="modified residue" description="4-aspartylphosphate" evidence="7">
    <location>
        <position position="1113"/>
    </location>
</feature>
<dbReference type="SUPFAM" id="SSF47384">
    <property type="entry name" value="Homodimeric domain of signal transducing histidine kinase"/>
    <property type="match status" value="1"/>
</dbReference>
<dbReference type="InterPro" id="IPR004358">
    <property type="entry name" value="Sig_transdc_His_kin-like_C"/>
</dbReference>
<name>A0A2T0XRP8_9BACT</name>
<dbReference type="InterPro" id="IPR005467">
    <property type="entry name" value="His_kinase_dom"/>
</dbReference>
<proteinExistence type="predicted"/>
<dbReference type="CDD" id="cd00075">
    <property type="entry name" value="HATPase"/>
    <property type="match status" value="1"/>
</dbReference>
<evidence type="ECO:0000256" key="7">
    <source>
        <dbReference type="PROSITE-ProRule" id="PRU00169"/>
    </source>
</evidence>
<dbReference type="Gene3D" id="2.60.40.10">
    <property type="entry name" value="Immunoglobulins"/>
    <property type="match status" value="1"/>
</dbReference>
<dbReference type="Gene3D" id="1.10.287.130">
    <property type="match status" value="1"/>
</dbReference>
<evidence type="ECO:0000256" key="1">
    <source>
        <dbReference type="ARBA" id="ARBA00000085"/>
    </source>
</evidence>
<dbReference type="EMBL" id="QPIZ01000017">
    <property type="protein sequence ID" value="RCW31559.1"/>
    <property type="molecule type" value="Genomic_DNA"/>
</dbReference>
<gene>
    <name evidence="12" type="ORF">DFO77_1171</name>
</gene>
<dbReference type="SMART" id="SM00342">
    <property type="entry name" value="HTH_ARAC"/>
    <property type="match status" value="1"/>
</dbReference>
<evidence type="ECO:0000256" key="8">
    <source>
        <dbReference type="SAM" id="Phobius"/>
    </source>
</evidence>
<dbReference type="InterPro" id="IPR013783">
    <property type="entry name" value="Ig-like_fold"/>
</dbReference>
<dbReference type="SUPFAM" id="SSF46689">
    <property type="entry name" value="Homeodomain-like"/>
    <property type="match status" value="1"/>
</dbReference>
<dbReference type="Proteomes" id="UP000252733">
    <property type="component" value="Unassembled WGS sequence"/>
</dbReference>
<dbReference type="RefSeq" id="WP_106151641.1">
    <property type="nucleotide sequence ID" value="NZ_PVTS01000002.1"/>
</dbReference>
<keyword evidence="8" id="KW-0812">Transmembrane</keyword>
<dbReference type="PROSITE" id="PS01124">
    <property type="entry name" value="HTH_ARAC_FAMILY_2"/>
    <property type="match status" value="1"/>
</dbReference>
<evidence type="ECO:0000259" key="10">
    <source>
        <dbReference type="PROSITE" id="PS50109"/>
    </source>
</evidence>
<dbReference type="PRINTS" id="PR00344">
    <property type="entry name" value="BCTRLSENSOR"/>
</dbReference>
<dbReference type="GO" id="GO:0043565">
    <property type="term" value="F:sequence-specific DNA binding"/>
    <property type="evidence" value="ECO:0007669"/>
    <property type="project" value="InterPro"/>
</dbReference>
<evidence type="ECO:0000313" key="13">
    <source>
        <dbReference type="Proteomes" id="UP000252733"/>
    </source>
</evidence>
<evidence type="ECO:0000256" key="2">
    <source>
        <dbReference type="ARBA" id="ARBA00012438"/>
    </source>
</evidence>
<keyword evidence="3 7" id="KW-0597">Phosphoprotein</keyword>
<dbReference type="Pfam" id="PF00072">
    <property type="entry name" value="Response_reg"/>
    <property type="match status" value="1"/>
</dbReference>
<dbReference type="Pfam" id="PF07495">
    <property type="entry name" value="Y_Y_Y"/>
    <property type="match status" value="1"/>
</dbReference>
<dbReference type="OrthoDB" id="717811at2"/>
<dbReference type="SUPFAM" id="SSF69322">
    <property type="entry name" value="Tricorn protease domain 2"/>
    <property type="match status" value="1"/>
</dbReference>
<keyword evidence="8" id="KW-1133">Transmembrane helix</keyword>
<evidence type="ECO:0000256" key="4">
    <source>
        <dbReference type="ARBA" id="ARBA00023015"/>
    </source>
</evidence>
<dbReference type="InterPro" id="IPR015943">
    <property type="entry name" value="WD40/YVTN_repeat-like_dom_sf"/>
</dbReference>
<dbReference type="InterPro" id="IPR018062">
    <property type="entry name" value="HTH_AraC-typ_CS"/>
</dbReference>
<dbReference type="SMART" id="SM00387">
    <property type="entry name" value="HATPase_c"/>
    <property type="match status" value="1"/>
</dbReference>
<dbReference type="PANTHER" id="PTHR43547:SF2">
    <property type="entry name" value="HYBRID SIGNAL TRANSDUCTION HISTIDINE KINASE C"/>
    <property type="match status" value="1"/>
</dbReference>
<dbReference type="InterPro" id="IPR018060">
    <property type="entry name" value="HTH_AraC"/>
</dbReference>
<dbReference type="InterPro" id="IPR011006">
    <property type="entry name" value="CheY-like_superfamily"/>
</dbReference>
<dbReference type="STRING" id="1168289.GCA_000259075_03599"/>
<comment type="caution">
    <text evidence="12">The sequence shown here is derived from an EMBL/GenBank/DDBJ whole genome shotgun (WGS) entry which is preliminary data.</text>
</comment>
<accession>A0A2T0XRP8</accession>
<keyword evidence="13" id="KW-1185">Reference proteome</keyword>
<dbReference type="SUPFAM" id="SSF52172">
    <property type="entry name" value="CheY-like"/>
    <property type="match status" value="1"/>
</dbReference>
<dbReference type="InterPro" id="IPR011110">
    <property type="entry name" value="Reg_prop"/>
</dbReference>
<keyword evidence="8" id="KW-0472">Membrane</keyword>
<feature type="domain" description="Histidine kinase" evidence="10">
    <location>
        <begin position="811"/>
        <end position="1026"/>
    </location>
</feature>
<dbReference type="EC" id="2.7.13.3" evidence="2"/>
<dbReference type="Gene3D" id="3.30.565.10">
    <property type="entry name" value="Histidine kinase-like ATPase, C-terminal domain"/>
    <property type="match status" value="1"/>
</dbReference>
<keyword evidence="4" id="KW-0805">Transcription regulation</keyword>
<keyword evidence="5" id="KW-0238">DNA-binding</keyword>
<dbReference type="InterPro" id="IPR003661">
    <property type="entry name" value="HisK_dim/P_dom"/>
</dbReference>
<dbReference type="PANTHER" id="PTHR43547">
    <property type="entry name" value="TWO-COMPONENT HISTIDINE KINASE"/>
    <property type="match status" value="1"/>
</dbReference>
<comment type="catalytic activity">
    <reaction evidence="1">
        <text>ATP + protein L-histidine = ADP + protein N-phospho-L-histidine.</text>
        <dbReference type="EC" id="2.7.13.3"/>
    </reaction>
</comment>
<dbReference type="PROSITE" id="PS50110">
    <property type="entry name" value="RESPONSE_REGULATORY"/>
    <property type="match status" value="1"/>
</dbReference>
<dbReference type="GO" id="GO:0003700">
    <property type="term" value="F:DNA-binding transcription factor activity"/>
    <property type="evidence" value="ECO:0007669"/>
    <property type="project" value="InterPro"/>
</dbReference>
<feature type="domain" description="HTH araC/xylS-type" evidence="9">
    <location>
        <begin position="1213"/>
        <end position="1312"/>
    </location>
</feature>
<dbReference type="InterPro" id="IPR011123">
    <property type="entry name" value="Y_Y_Y"/>
</dbReference>
<dbReference type="Gene3D" id="1.10.10.60">
    <property type="entry name" value="Homeodomain-like"/>
    <property type="match status" value="1"/>
</dbReference>
<evidence type="ECO:0000256" key="5">
    <source>
        <dbReference type="ARBA" id="ARBA00023125"/>
    </source>
</evidence>
<feature type="transmembrane region" description="Helical" evidence="8">
    <location>
        <begin position="761"/>
        <end position="782"/>
    </location>
</feature>
<dbReference type="SMART" id="SM00388">
    <property type="entry name" value="HisKA"/>
    <property type="match status" value="1"/>
</dbReference>
<protein>
    <recommendedName>
        <fullName evidence="2">histidine kinase</fullName>
        <ecNumber evidence="2">2.7.13.3</ecNumber>
    </recommendedName>
</protein>
<dbReference type="Gene3D" id="2.130.10.10">
    <property type="entry name" value="YVTN repeat-like/Quinoprotein amine dehydrogenase"/>
    <property type="match status" value="2"/>
</dbReference>
<dbReference type="InterPro" id="IPR003594">
    <property type="entry name" value="HATPase_dom"/>
</dbReference>
<evidence type="ECO:0000259" key="9">
    <source>
        <dbReference type="PROSITE" id="PS01124"/>
    </source>
</evidence>
<dbReference type="Gene3D" id="3.40.50.2300">
    <property type="match status" value="1"/>
</dbReference>
<dbReference type="CDD" id="cd00082">
    <property type="entry name" value="HisKA"/>
    <property type="match status" value="1"/>
</dbReference>
<dbReference type="FunFam" id="2.130.10.10:FF:000891">
    <property type="entry name" value="Two-component system sensor histidine kinase/response regulator, hybrid (One-component system)"/>
    <property type="match status" value="1"/>
</dbReference>
<reference evidence="12 13" key="1">
    <citation type="submission" date="2018-07" db="EMBL/GenBank/DDBJ databases">
        <title>Freshwater and sediment microbial communities from various areas in North America, analyzing microbe dynamics in response to fracking.</title>
        <authorList>
            <person name="Lamendella R."/>
        </authorList>
    </citation>
    <scope>NUCLEOTIDE SEQUENCE [LARGE SCALE GENOMIC DNA]</scope>
    <source>
        <strain evidence="12 13">160A</strain>
    </source>
</reference>
<sequence>MKNLIIILVFSSSLLTGLWGQANYHFEQISLEQGLSEPMVQSILRDDKGLLWIGTIDGLNRYDGNEMITYYRDSKDPTSIPGNHIYFVKKDDNQNLWIGTSQGLARYDPRTNGFDRVELSEEQSESDYSGFLELEDKVVFGSSEHLVIYSKNDQSYKLLSFKGEVGLISLQYSILPWDEERVLIGSIWNGLFLCHLLTGEVERLDWDLGSRIMDLIIDQEGKVWLSVYGQGLMKFNRRGELEASYKSADSGLTNDIILDICLVDSTIWIGTDGGGVNVLYPDKGEIVPLSNVTHEQVFSQLNSIYEIYQDDYSNIWLGTIRGGVFGVRNTGISSFSEAPLGTNLGTTNPSVVSLVEGTYGTIWVGTDGGGINAFYPDSNRFEHFPSTLSLKVNGMSTMPGGKLLLNDYGHRPRVFDIDTHELKDFLPEKLGDFDLPGTGRLGVNMHRVDERIFIFQDSIYVYNSPDNSIRRLELEGDFSTEGELKFAGRMMENIILYGNQGIYRFNYHQEEIDLLFSAEKLSEDMIYSACMSPDGMIWIGGARGIYQVTQSGRVISSEESDVFRKVTSIIADHKNRIWFGTSGSLFSYHKELDVIQSYGPSDGVRPNQFLHKPVLRAQNGDVYMGGVAGFVRIRAERLYEDAESVAEPSIIKLKQDGRLLDEKQFQRFSEQGNIVLPHDFNNLEIHLFLNDEELFNKQYYRYWLKGAMMDTIETTSMNLSFSNLEHGNYTLYVFAKTSEGVWGKAENLLEIKVKPAWWNTWWFYLMASLLFGGLLYLVRHLIYSRAMDKMQVQLIKRENQLNEQKVNFLVNISHELRTPLSLIYNPLERMLKGLCNSKEEQAQWLQNIFRNVNYIKGLIDQLMDYSRMESTENKLELSSTLFNQWLLSTVREFENVFRNVGIGFQFELDDRIGEASFDYEKLKRVIHNFLMNVLRHAPETKTVTISSQLLSDQRVRVTVGDEGPGFSAGDVEKIFERYYTDKETKGGTGIGLAFSRMLIQMHQGKIGALNRENGGAELYFELPMNSGGKKNEGEAKREIPQDRVQEHEYQELEFVDKEALRHLTVLLVEDDRELLSFLKDSLRTMFKKVLTAGNGQEALEIVGSDSPDLVISDVMMPVMDGWALCKKLKSDPEISHIPVILLTARSSEADSVHGYKLGADHYLTKPVSLDLLTSVVQNLVHTRADLRKKYRENRNVVDVADVTFSNADEKFLNKLNEIIEKEIENPELNVDLLVDRMAMSRASLYTKVKAVVGTGVNNYINEYKINFASRMLKETDLSIAEISFKLGFSSQGYFSTLFKQQTGYSPKKYRQVE</sequence>
<dbReference type="InterPro" id="IPR001789">
    <property type="entry name" value="Sig_transdc_resp-reg_receiver"/>
</dbReference>
<dbReference type="SUPFAM" id="SSF55874">
    <property type="entry name" value="ATPase domain of HSP90 chaperone/DNA topoisomerase II/histidine kinase"/>
    <property type="match status" value="1"/>
</dbReference>
<evidence type="ECO:0000259" key="11">
    <source>
        <dbReference type="PROSITE" id="PS50110"/>
    </source>
</evidence>
<dbReference type="Pfam" id="PF07494">
    <property type="entry name" value="Reg_prop"/>
    <property type="match status" value="1"/>
</dbReference>
<dbReference type="Pfam" id="PF00512">
    <property type="entry name" value="HisKA"/>
    <property type="match status" value="1"/>
</dbReference>
<evidence type="ECO:0000256" key="6">
    <source>
        <dbReference type="ARBA" id="ARBA00023163"/>
    </source>
</evidence>
<dbReference type="InterPro" id="IPR036890">
    <property type="entry name" value="HATPase_C_sf"/>
</dbReference>
<keyword evidence="6" id="KW-0804">Transcription</keyword>
<dbReference type="PROSITE" id="PS00041">
    <property type="entry name" value="HTH_ARAC_FAMILY_1"/>
    <property type="match status" value="1"/>
</dbReference>
<dbReference type="InterPro" id="IPR036097">
    <property type="entry name" value="HisK_dim/P_sf"/>
</dbReference>
<evidence type="ECO:0000256" key="3">
    <source>
        <dbReference type="ARBA" id="ARBA00022553"/>
    </source>
</evidence>
<dbReference type="GO" id="GO:0000155">
    <property type="term" value="F:phosphorelay sensor kinase activity"/>
    <property type="evidence" value="ECO:0007669"/>
    <property type="project" value="InterPro"/>
</dbReference>
<dbReference type="Pfam" id="PF02518">
    <property type="entry name" value="HATPase_c"/>
    <property type="match status" value="1"/>
</dbReference>
<evidence type="ECO:0000313" key="12">
    <source>
        <dbReference type="EMBL" id="RCW31559.1"/>
    </source>
</evidence>
<dbReference type="PROSITE" id="PS50109">
    <property type="entry name" value="HIS_KIN"/>
    <property type="match status" value="1"/>
</dbReference>
<dbReference type="Pfam" id="PF12833">
    <property type="entry name" value="HTH_18"/>
    <property type="match status" value="1"/>
</dbReference>
<dbReference type="InterPro" id="IPR009057">
    <property type="entry name" value="Homeodomain-like_sf"/>
</dbReference>
<organism evidence="12 13">
    <name type="scientific">Marinilabilia salmonicolor</name>
    <dbReference type="NCBI Taxonomy" id="989"/>
    <lineage>
        <taxon>Bacteria</taxon>
        <taxon>Pseudomonadati</taxon>
        <taxon>Bacteroidota</taxon>
        <taxon>Bacteroidia</taxon>
        <taxon>Marinilabiliales</taxon>
        <taxon>Marinilabiliaceae</taxon>
        <taxon>Marinilabilia</taxon>
    </lineage>
</organism>